<dbReference type="PRINTS" id="PR00111">
    <property type="entry name" value="ABHYDROLASE"/>
</dbReference>
<evidence type="ECO:0000259" key="1">
    <source>
        <dbReference type="Pfam" id="PF00561"/>
    </source>
</evidence>
<evidence type="ECO:0000313" key="2">
    <source>
        <dbReference type="EMBL" id="PIZ00760.1"/>
    </source>
</evidence>
<dbReference type="InterPro" id="IPR029058">
    <property type="entry name" value="AB_hydrolase_fold"/>
</dbReference>
<dbReference type="Gene3D" id="3.40.50.1820">
    <property type="entry name" value="alpha/beta hydrolase"/>
    <property type="match status" value="1"/>
</dbReference>
<dbReference type="PANTHER" id="PTHR43798">
    <property type="entry name" value="MONOACYLGLYCEROL LIPASE"/>
    <property type="match status" value="1"/>
</dbReference>
<dbReference type="SUPFAM" id="SSF53474">
    <property type="entry name" value="alpha/beta-Hydrolases"/>
    <property type="match status" value="1"/>
</dbReference>
<proteinExistence type="predicted"/>
<dbReference type="PRINTS" id="PR00412">
    <property type="entry name" value="EPOXHYDRLASE"/>
</dbReference>
<sequence>MKLYQKKILILHGWGSCAKNWTKVKELLEKKGLEVFAPDLPGFGKCPLPTKPWSIDDYVEWIKNFCSLFAEVGFAEVGPPQTKFYLLGHSFGGRIAIKFAIKYPEKLKS</sequence>
<evidence type="ECO:0000313" key="3">
    <source>
        <dbReference type="Proteomes" id="UP000229371"/>
    </source>
</evidence>
<feature type="domain" description="AB hydrolase-1" evidence="1">
    <location>
        <begin position="8"/>
        <end position="109"/>
    </location>
</feature>
<protein>
    <recommendedName>
        <fullName evidence="1">AB hydrolase-1 domain-containing protein</fullName>
    </recommendedName>
</protein>
<feature type="non-terminal residue" evidence="2">
    <location>
        <position position="109"/>
    </location>
</feature>
<dbReference type="InterPro" id="IPR050266">
    <property type="entry name" value="AB_hydrolase_sf"/>
</dbReference>
<organism evidence="2 3">
    <name type="scientific">bacterium (Candidatus Gribaldobacteria) CG_4_10_14_0_8_um_filter_33_9</name>
    <dbReference type="NCBI Taxonomy" id="2014266"/>
    <lineage>
        <taxon>Bacteria</taxon>
        <taxon>Candidatus Gribaldobacteria</taxon>
    </lineage>
</organism>
<dbReference type="InterPro" id="IPR000073">
    <property type="entry name" value="AB_hydrolase_1"/>
</dbReference>
<dbReference type="PANTHER" id="PTHR43798:SF33">
    <property type="entry name" value="HYDROLASE, PUTATIVE (AFU_ORTHOLOGUE AFUA_2G14860)-RELATED"/>
    <property type="match status" value="1"/>
</dbReference>
<reference evidence="3" key="1">
    <citation type="submission" date="2017-09" db="EMBL/GenBank/DDBJ databases">
        <title>Depth-based differentiation of microbial function through sediment-hosted aquifers and enrichment of novel symbionts in the deep terrestrial subsurface.</title>
        <authorList>
            <person name="Probst A.J."/>
            <person name="Ladd B."/>
            <person name="Jarett J.K."/>
            <person name="Geller-Mcgrath D.E."/>
            <person name="Sieber C.M.K."/>
            <person name="Emerson J.B."/>
            <person name="Anantharaman K."/>
            <person name="Thomas B.C."/>
            <person name="Malmstrom R."/>
            <person name="Stieglmeier M."/>
            <person name="Klingl A."/>
            <person name="Woyke T."/>
            <person name="Ryan C.M."/>
            <person name="Banfield J.F."/>
        </authorList>
    </citation>
    <scope>NUCLEOTIDE SEQUENCE [LARGE SCALE GENOMIC DNA]</scope>
</reference>
<dbReference type="InterPro" id="IPR000639">
    <property type="entry name" value="Epox_hydrolase-like"/>
</dbReference>
<dbReference type="EMBL" id="PFMI01000044">
    <property type="protein sequence ID" value="PIZ00760.1"/>
    <property type="molecule type" value="Genomic_DNA"/>
</dbReference>
<dbReference type="Proteomes" id="UP000229371">
    <property type="component" value="Unassembled WGS sequence"/>
</dbReference>
<dbReference type="AlphaFoldDB" id="A0A2M7RMP1"/>
<comment type="caution">
    <text evidence="2">The sequence shown here is derived from an EMBL/GenBank/DDBJ whole genome shotgun (WGS) entry which is preliminary data.</text>
</comment>
<gene>
    <name evidence="2" type="ORF">COY61_01665</name>
</gene>
<dbReference type="Pfam" id="PF00561">
    <property type="entry name" value="Abhydrolase_1"/>
    <property type="match status" value="1"/>
</dbReference>
<dbReference type="GO" id="GO:0003824">
    <property type="term" value="F:catalytic activity"/>
    <property type="evidence" value="ECO:0007669"/>
    <property type="project" value="InterPro"/>
</dbReference>
<name>A0A2M7RMP1_9BACT</name>
<dbReference type="GO" id="GO:0016020">
    <property type="term" value="C:membrane"/>
    <property type="evidence" value="ECO:0007669"/>
    <property type="project" value="TreeGrafter"/>
</dbReference>
<accession>A0A2M7RMP1</accession>